<proteinExistence type="predicted"/>
<gene>
    <name evidence="3" type="ORF">ABI_01970</name>
</gene>
<dbReference type="SUPFAM" id="SSF51905">
    <property type="entry name" value="FAD/NAD(P)-binding domain"/>
    <property type="match status" value="1"/>
</dbReference>
<dbReference type="Pfam" id="PF04820">
    <property type="entry name" value="Trp_halogenase"/>
    <property type="match status" value="1"/>
</dbReference>
<evidence type="ECO:0000313" key="4">
    <source>
        <dbReference type="Proteomes" id="UP000006512"/>
    </source>
</evidence>
<feature type="binding site" evidence="2">
    <location>
        <position position="167"/>
    </location>
    <ligand>
        <name>FAD</name>
        <dbReference type="ChEBI" id="CHEBI:57692"/>
    </ligand>
</feature>
<evidence type="ECO:0000313" key="3">
    <source>
        <dbReference type="EMBL" id="EGF91766.1"/>
    </source>
</evidence>
<accession>F4QIC8</accession>
<sequence length="483" mass="54262">MAAACLARNLGTRNHTIEVIESPDIGTVGVGEATIPMINLFNKILGVSPTDMVRETEATFKLGIEFVDWGGLGRSYIHPFGTYGADMGGISFIHYFLRQSLLNGTWTPEIYNLETAAARAGKFGVLPNNDPSRPSLNHAYHFDAALYADFLRRYSLKRGVVRHEAAVTQVHQDAETGFVTALDLKDGGQVEGDFFIDCSGFRGLLIEQTLKAGYEDWSHWLPCNRAWAVPCERVETPLPYTRSTALEAGWQWRIPLQHRTGNGYVFCDGFIDEDQAADKLMGWLDGKPLADPRKLSFVTGHRRKMWSKNVVALGLASGFLEPLESTSIHLVQSALAKLMAFFPRDGFDPDVEDHFNTVMCGEYANVRDFLIAHYKVTDREDTPFWAYCKHMSVPDSLTQRLAIFERGGMYVEPPYELFREASWFAVLTGQGIRPRSWHPVADMMTDAELTHHTAQIRDLVASTAARLPPHETFIRHCQQRQAS</sequence>
<dbReference type="PANTHER" id="PTHR43747">
    <property type="entry name" value="FAD-BINDING PROTEIN"/>
    <property type="match status" value="1"/>
</dbReference>
<evidence type="ECO:0000256" key="2">
    <source>
        <dbReference type="PIRSR" id="PIRSR011396-2"/>
    </source>
</evidence>
<name>F4QIC8_9CAUL</name>
<dbReference type="Proteomes" id="UP000006512">
    <property type="component" value="Unassembled WGS sequence"/>
</dbReference>
<dbReference type="STRING" id="715226.ABI_01970"/>
<keyword evidence="2" id="KW-0285">Flavoprotein</keyword>
<reference evidence="4" key="1">
    <citation type="submission" date="2011-03" db="EMBL/GenBank/DDBJ databases">
        <title>Draft genome sequence of Brevundimonas diminuta.</title>
        <authorList>
            <person name="Brown P.J.B."/>
            <person name="Buechlein A."/>
            <person name="Hemmerich C."/>
            <person name="Brun Y.V."/>
        </authorList>
    </citation>
    <scope>NUCLEOTIDE SEQUENCE [LARGE SCALE GENOMIC DNA]</scope>
    <source>
        <strain evidence="4">C19</strain>
    </source>
</reference>
<feature type="binding site" evidence="2">
    <location>
        <position position="315"/>
    </location>
    <ligand>
        <name>FAD</name>
        <dbReference type="ChEBI" id="CHEBI:57692"/>
    </ligand>
</feature>
<dbReference type="GO" id="GO:0004497">
    <property type="term" value="F:monooxygenase activity"/>
    <property type="evidence" value="ECO:0007669"/>
    <property type="project" value="InterPro"/>
</dbReference>
<feature type="binding site" evidence="2">
    <location>
        <position position="324"/>
    </location>
    <ligand>
        <name>L-tryptophan</name>
        <dbReference type="ChEBI" id="CHEBI:57912"/>
    </ligand>
</feature>
<dbReference type="PIRSF" id="PIRSF011396">
    <property type="entry name" value="Trp_halogenase"/>
    <property type="match status" value="1"/>
</dbReference>
<dbReference type="InterPro" id="IPR036188">
    <property type="entry name" value="FAD/NAD-bd_sf"/>
</dbReference>
<feature type="binding site" evidence="2">
    <location>
        <position position="328"/>
    </location>
    <ligand>
        <name>FAD</name>
        <dbReference type="ChEBI" id="CHEBI:57692"/>
    </ligand>
</feature>
<keyword evidence="4" id="KW-1185">Reference proteome</keyword>
<dbReference type="eggNOG" id="COG0446">
    <property type="taxonomic scope" value="Bacteria"/>
</dbReference>
<evidence type="ECO:0000256" key="1">
    <source>
        <dbReference type="PIRSR" id="PIRSR011396-1"/>
    </source>
</evidence>
<dbReference type="GO" id="GO:0000166">
    <property type="term" value="F:nucleotide binding"/>
    <property type="evidence" value="ECO:0007669"/>
    <property type="project" value="UniProtKB-KW"/>
</dbReference>
<dbReference type="HOGENOM" id="CLU_022247_1_0_5"/>
<dbReference type="InterPro" id="IPR050816">
    <property type="entry name" value="Flavin-dep_Halogenase_NPB"/>
</dbReference>
<keyword evidence="2" id="KW-0274">FAD</keyword>
<dbReference type="EMBL" id="GL883077">
    <property type="protein sequence ID" value="EGF91766.1"/>
    <property type="molecule type" value="Genomic_DNA"/>
</dbReference>
<keyword evidence="2" id="KW-0547">Nucleotide-binding</keyword>
<dbReference type="InterPro" id="IPR006905">
    <property type="entry name" value="Flavin_halogenase"/>
</dbReference>
<dbReference type="AlphaFoldDB" id="F4QIC8"/>
<dbReference type="Gene3D" id="3.50.50.60">
    <property type="entry name" value="FAD/NAD(P)-binding domain"/>
    <property type="match status" value="1"/>
</dbReference>
<dbReference type="PANTHER" id="PTHR43747:SF4">
    <property type="entry name" value="FLAVIN-DEPENDENT TRYPTOPHAN HALOGENASE"/>
    <property type="match status" value="1"/>
</dbReference>
<feature type="binding site" evidence="2">
    <location>
        <position position="61"/>
    </location>
    <ligand>
        <name>7-chloro-L-tryptophan</name>
        <dbReference type="ChEBI" id="CHEBI:58713"/>
    </ligand>
</feature>
<organism evidence="3 4">
    <name type="scientific">Asticcacaulis biprosthecium C19</name>
    <dbReference type="NCBI Taxonomy" id="715226"/>
    <lineage>
        <taxon>Bacteria</taxon>
        <taxon>Pseudomonadati</taxon>
        <taxon>Pseudomonadota</taxon>
        <taxon>Alphaproteobacteria</taxon>
        <taxon>Caulobacterales</taxon>
        <taxon>Caulobacteraceae</taxon>
        <taxon>Asticcacaulis</taxon>
    </lineage>
</organism>
<protein>
    <submittedName>
        <fullName evidence="3">Tryptophan halogenase PrnA</fullName>
    </submittedName>
</protein>
<dbReference type="InterPro" id="IPR033856">
    <property type="entry name" value="Trp_halogen"/>
</dbReference>
<feature type="active site" evidence="1">
    <location>
        <position position="61"/>
    </location>
</feature>